<dbReference type="InterPro" id="IPR008969">
    <property type="entry name" value="CarboxyPept-like_regulatory"/>
</dbReference>
<evidence type="ECO:0000313" key="8">
    <source>
        <dbReference type="Proteomes" id="UP001622370"/>
    </source>
</evidence>
<dbReference type="SUPFAM" id="SSF56935">
    <property type="entry name" value="Porins"/>
    <property type="match status" value="1"/>
</dbReference>
<evidence type="ECO:0000259" key="6">
    <source>
        <dbReference type="Pfam" id="PF14905"/>
    </source>
</evidence>
<evidence type="ECO:0000256" key="1">
    <source>
        <dbReference type="ARBA" id="ARBA00004442"/>
    </source>
</evidence>
<dbReference type="RefSeq" id="WP_405253823.1">
    <property type="nucleotide sequence ID" value="NZ_JBJGWE010000002.1"/>
</dbReference>
<protein>
    <submittedName>
        <fullName evidence="7">Outer membrane beta-barrel protein</fullName>
    </submittedName>
</protein>
<dbReference type="Proteomes" id="UP001622370">
    <property type="component" value="Unassembled WGS sequence"/>
</dbReference>
<dbReference type="Gene3D" id="2.40.170.20">
    <property type="entry name" value="TonB-dependent receptor, beta-barrel domain"/>
    <property type="match status" value="1"/>
</dbReference>
<gene>
    <name evidence="7" type="ORF">ACI76L_03760</name>
</gene>
<dbReference type="InterPro" id="IPR041700">
    <property type="entry name" value="OMP_b-brl_3"/>
</dbReference>
<evidence type="ECO:0000256" key="3">
    <source>
        <dbReference type="ARBA" id="ARBA00023237"/>
    </source>
</evidence>
<organism evidence="7 8">
    <name type="scientific">Capnocytophaga stomatis</name>
    <dbReference type="NCBI Taxonomy" id="1848904"/>
    <lineage>
        <taxon>Bacteria</taxon>
        <taxon>Pseudomonadati</taxon>
        <taxon>Bacteroidota</taxon>
        <taxon>Flavobacteriia</taxon>
        <taxon>Flavobacteriales</taxon>
        <taxon>Flavobacteriaceae</taxon>
        <taxon>Capnocytophaga</taxon>
    </lineage>
</organism>
<evidence type="ECO:0000313" key="7">
    <source>
        <dbReference type="EMBL" id="MFK8292893.1"/>
    </source>
</evidence>
<keyword evidence="2" id="KW-0472">Membrane</keyword>
<proteinExistence type="predicted"/>
<name>A0ABW8Q969_9FLAO</name>
<evidence type="ECO:0000256" key="5">
    <source>
        <dbReference type="SAM" id="SignalP"/>
    </source>
</evidence>
<accession>A0ABW8Q969</accession>
<comment type="subcellular location">
    <subcellularLocation>
        <location evidence="1">Cell outer membrane</location>
    </subcellularLocation>
</comment>
<keyword evidence="8" id="KW-1185">Reference proteome</keyword>
<dbReference type="Pfam" id="PF14905">
    <property type="entry name" value="OMP_b-brl_3"/>
    <property type="match status" value="1"/>
</dbReference>
<sequence>MNYICPELQVKTTKMNKNYALLLLLLMSFSAFSQQFTITGKVYDKSTQKPLEASTVFLKSVKDSTLVNYTISDAKGIFNLKGKSQEQELDLFITHVGNAPYKKRITTPKGALDLGLIQMEIQAEELEGVTVLSEAIPITVKKDTLEFNADAFKLRPDATVEELLKNLPGVEVDSKGKITVNGTPVNEILVNGKPFFDDPKIATKNLTKEIVKKIQVSDTKTKEQKFTKEEGDPNNKSINIVLKEDKNKGYFGRATVGYGSKDRYEINGFGNYFKDKTRVSVLGSSNNINTLGFEFDEIFGMMGSVETFSVSGSSISANGMNFGGSDGFNKSHVAGISYVDEYGKDLEVDGNYFYTRNDGETYSRNDRETTLPDRHYFSRNEQWGNSWGDTHNFRGELEYKIDSLTQISVRPRISVSRSNSDNKSEEASYDSNRNPVNQSLSKSNSHNHNVNFENRVSFNRRFKGTRGSWGISVGNNNSRSEREQELYNTREIFGIHPFTQIRDQHQNTDNQNDSYNLSAKVRYPIFKDFLLRAGYDFSKSDTKNNVNTYDADAYGNYINFNTVLSSDFLTENTRHKPQLGVEWRSGKIRISGEVGMVYNRLENHDYLRNLELDKTFQNPDFRFRVNYEVKKGASINFNYDTSTRVPSVNQLQPIENVNNPLHTFVGNPDLKPTFSHQYQLYYSNYNWETRSGWFANFSADFQKDKITSVTLTNDDLTRKTTYTNIDGDFSIYGGINFNKSYKVEKNKVGYRLGSWGNINKNNLFSNGTRYAITNYSLTPSVSLEYNYDEKVDLNLNYSPSFTKATYDLDVFKNQDYSRQSASFKITTYVPKNVIFGSDIEFSYLPYMGEGFRKSYLYWNMSLGYKFLGEKATLQFKAFDLLNQTVDAWRTITQDYVQDSQKLMLKQYFMLSFSYKFNKVGGKGDQSRRRSSIRVLR</sequence>
<comment type="caution">
    <text evidence="7">The sequence shown here is derived from an EMBL/GenBank/DDBJ whole genome shotgun (WGS) entry which is preliminary data.</text>
</comment>
<reference evidence="7 8" key="1">
    <citation type="journal article" date="2016" name="Sci. Rep.">
        <title>Whole genome sequencing identifies a novel species of the genus Capnocytophaga isolated from dog and cat bite wounds in humans.</title>
        <authorList>
            <person name="Zangenah S."/>
            <person name="Abbasi N."/>
            <person name="Andersson A.F."/>
            <person name="Bergman P."/>
        </authorList>
    </citation>
    <scope>NUCLEOTIDE SEQUENCE [LARGE SCALE GENOMIC DNA]</scope>
    <source>
        <strain evidence="7 8">W5</strain>
    </source>
</reference>
<feature type="region of interest" description="Disordered" evidence="4">
    <location>
        <begin position="413"/>
        <end position="448"/>
    </location>
</feature>
<evidence type="ECO:0000256" key="2">
    <source>
        <dbReference type="ARBA" id="ARBA00023136"/>
    </source>
</evidence>
<dbReference type="EMBL" id="JBJGWJ010000002">
    <property type="protein sequence ID" value="MFK8292893.1"/>
    <property type="molecule type" value="Genomic_DNA"/>
</dbReference>
<keyword evidence="3" id="KW-0998">Cell outer membrane</keyword>
<feature type="domain" description="Outer membrane protein beta-barrel" evidence="6">
    <location>
        <begin position="468"/>
        <end position="914"/>
    </location>
</feature>
<feature type="chain" id="PRO_5045381143" evidence="5">
    <location>
        <begin position="34"/>
        <end position="936"/>
    </location>
</feature>
<keyword evidence="5" id="KW-0732">Signal</keyword>
<dbReference type="InterPro" id="IPR036942">
    <property type="entry name" value="Beta-barrel_TonB_sf"/>
</dbReference>
<feature type="signal peptide" evidence="5">
    <location>
        <begin position="1"/>
        <end position="33"/>
    </location>
</feature>
<evidence type="ECO:0000256" key="4">
    <source>
        <dbReference type="SAM" id="MobiDB-lite"/>
    </source>
</evidence>
<feature type="compositionally biased region" description="Polar residues" evidence="4">
    <location>
        <begin position="429"/>
        <end position="448"/>
    </location>
</feature>
<dbReference type="SUPFAM" id="SSF49464">
    <property type="entry name" value="Carboxypeptidase regulatory domain-like"/>
    <property type="match status" value="1"/>
</dbReference>